<evidence type="ECO:0000256" key="3">
    <source>
        <dbReference type="PROSITE-ProRule" id="PRU00023"/>
    </source>
</evidence>
<dbReference type="InterPro" id="IPR054471">
    <property type="entry name" value="GPIID_WHD"/>
</dbReference>
<dbReference type="PANTHER" id="PTHR24198:SF165">
    <property type="entry name" value="ANKYRIN REPEAT-CONTAINING PROTEIN-RELATED"/>
    <property type="match status" value="1"/>
</dbReference>
<dbReference type="InterPro" id="IPR036770">
    <property type="entry name" value="Ankyrin_rpt-contain_sf"/>
</dbReference>
<dbReference type="EMBL" id="ML210180">
    <property type="protein sequence ID" value="TFK25936.1"/>
    <property type="molecule type" value="Genomic_DNA"/>
</dbReference>
<dbReference type="InterPro" id="IPR056884">
    <property type="entry name" value="NPHP3-like_N"/>
</dbReference>
<dbReference type="Pfam" id="PF24883">
    <property type="entry name" value="NPHP3_N"/>
    <property type="match status" value="1"/>
</dbReference>
<evidence type="ECO:0000313" key="7">
    <source>
        <dbReference type="Proteomes" id="UP000307440"/>
    </source>
</evidence>
<feature type="repeat" description="ANK" evidence="3">
    <location>
        <begin position="903"/>
        <end position="925"/>
    </location>
</feature>
<dbReference type="InterPro" id="IPR027417">
    <property type="entry name" value="P-loop_NTPase"/>
</dbReference>
<feature type="repeat" description="ANK" evidence="3">
    <location>
        <begin position="1317"/>
        <end position="1343"/>
    </location>
</feature>
<dbReference type="Proteomes" id="UP000307440">
    <property type="component" value="Unassembled WGS sequence"/>
</dbReference>
<dbReference type="Pfam" id="PF12796">
    <property type="entry name" value="Ank_2"/>
    <property type="match status" value="6"/>
</dbReference>
<dbReference type="OrthoDB" id="194358at2759"/>
<evidence type="ECO:0000259" key="4">
    <source>
        <dbReference type="Pfam" id="PF22939"/>
    </source>
</evidence>
<feature type="domain" description="GPI inositol-deacylase winged helix" evidence="4">
    <location>
        <begin position="365"/>
        <end position="448"/>
    </location>
</feature>
<sequence length="1343" mass="145635">MGSSLSTLVANNVFTLQRPGPHVLQGAQQVQIINSHLTIAGGDIIYHSSSGGAASTIANDELLCKILEWLIKLNFRSVLAENLAKRTPGTGRWVIDSDWFREWLMNLLGGVVWGTGMPGAGKTVIACIVIEHIQKLIAESESNDVCLLFAFCRYTERLMVIDILLALLRQLLERHPQVLPFLKPMYERHKRENTRPSEAEVVELLRRIASCGLFKQIFCILDGLDEAASDIQVDLLEILSSLPVNFFITSRPLDTLEDLVPNAQFLTIIASDPDIALLIDQKIHRMPALRKLLLNNAKLKAEVVSTVSSKSSGMFLLASLQLDMLKGCTNESQVRKALEGLPRGMDGMYDLTMDRIKALPEQEADLAKRVLIWVTYAQRPLTVEELVLAVSVCPETFRFDDKLEPGIDSILSICCGLVQVETTDRVRIMPRSRVRFVHYTAAEYLTKNLARHYVDDPHALIASTCIAFLRYYGFHDASSQDSDDDPNVRTSMAGYPYKYWGLHATKSRSMPASALEFLDDCKQYPLLYDSQVRIYELELPLESYDDDYFDRLETLGSVHVAAAYGIRAYFDRLESEGWTSPGLLQTYNVFNSRDSAGSTPLILAAIMGSEDVVAFLMGVEDVDVDLTDDRGQTALFAAVVNHHAGIVQAILSRGGVDVNRATPGRLAETPLTHASRTGQRDIVQLLLGAEGIDVNAVDSYEKTALALAAQQGHHDIIRVLVQTKGIAFRGPLDDALRQGQSDTIETILKGGGVSLHGEGAFNWLMRAARSGISNAVLTVLGHGTFDVNAQDGEGRSALAHSLCDPCASTGAAEALLQIPGIDINSADKSGTTILMLALQHRARDAKLKLVETIINKFGSNLDINAKDGRGRTALAHAALSESGEIVTMLLAVEGVDCNCVDAYGQTPLMKAARRDQDDVLRLLLELKGIKLDSRDNEGQTALAHAVSCARIKTFDTLLKVDPISAEFATSEGSTFLMLAAKSKSATIIRSILQLAPFDVNARDVHGRTALAYAVASQSYDVVEALLEVEGIDVHCVDNKGCTLLMCASAKGGEKMVNRLLGLGNSDINAKDVGGWTALAHAALSGSSEVVTTLLAAEGVDCNCVDARGQTPLMIAARWDHDGVARLLLELNGIRPDLRDNRGRTALVHAVSHSGFKVINILLEVDPISADFTTSDGLTFLMVATASGSATIIRSLLQLAPFDVNARDIHGRTALAHAVRSQAYEAVEALLEVEGVDVDCVDGRGVTLLMDAAGIDHKKMVNRFLELGLGANINATDVEGRTALFYAVKSYCGQSRGPDIVSMLLGVEGIKCSVHDKEGRTPLMVAIAANGDKEIAELLRNAGG</sequence>
<evidence type="ECO:0000313" key="6">
    <source>
        <dbReference type="EMBL" id="TFK25936.1"/>
    </source>
</evidence>
<evidence type="ECO:0000256" key="1">
    <source>
        <dbReference type="ARBA" id="ARBA00022737"/>
    </source>
</evidence>
<keyword evidence="2 3" id="KW-0040">ANK repeat</keyword>
<dbReference type="SUPFAM" id="SSF52540">
    <property type="entry name" value="P-loop containing nucleoside triphosphate hydrolases"/>
    <property type="match status" value="1"/>
</dbReference>
<evidence type="ECO:0000259" key="5">
    <source>
        <dbReference type="Pfam" id="PF24883"/>
    </source>
</evidence>
<dbReference type="Pfam" id="PF22939">
    <property type="entry name" value="WHD_GPIID"/>
    <property type="match status" value="1"/>
</dbReference>
<dbReference type="InterPro" id="IPR002110">
    <property type="entry name" value="Ankyrin_rpt"/>
</dbReference>
<keyword evidence="7" id="KW-1185">Reference proteome</keyword>
<feature type="domain" description="Nephrocystin 3-like N-terminal" evidence="5">
    <location>
        <begin position="89"/>
        <end position="251"/>
    </location>
</feature>
<keyword evidence="1" id="KW-0677">Repeat</keyword>
<dbReference type="Gene3D" id="1.25.40.20">
    <property type="entry name" value="Ankyrin repeat-containing domain"/>
    <property type="match status" value="6"/>
</dbReference>
<organism evidence="6 7">
    <name type="scientific">Coprinopsis marcescibilis</name>
    <name type="common">Agaric fungus</name>
    <name type="synonym">Psathyrella marcescibilis</name>
    <dbReference type="NCBI Taxonomy" id="230819"/>
    <lineage>
        <taxon>Eukaryota</taxon>
        <taxon>Fungi</taxon>
        <taxon>Dikarya</taxon>
        <taxon>Basidiomycota</taxon>
        <taxon>Agaricomycotina</taxon>
        <taxon>Agaricomycetes</taxon>
        <taxon>Agaricomycetidae</taxon>
        <taxon>Agaricales</taxon>
        <taxon>Agaricineae</taxon>
        <taxon>Psathyrellaceae</taxon>
        <taxon>Coprinopsis</taxon>
    </lineage>
</organism>
<reference evidence="6 7" key="1">
    <citation type="journal article" date="2019" name="Nat. Ecol. Evol.">
        <title>Megaphylogeny resolves global patterns of mushroom evolution.</title>
        <authorList>
            <person name="Varga T."/>
            <person name="Krizsan K."/>
            <person name="Foldi C."/>
            <person name="Dima B."/>
            <person name="Sanchez-Garcia M."/>
            <person name="Sanchez-Ramirez S."/>
            <person name="Szollosi G.J."/>
            <person name="Szarkandi J.G."/>
            <person name="Papp V."/>
            <person name="Albert L."/>
            <person name="Andreopoulos W."/>
            <person name="Angelini C."/>
            <person name="Antonin V."/>
            <person name="Barry K.W."/>
            <person name="Bougher N.L."/>
            <person name="Buchanan P."/>
            <person name="Buyck B."/>
            <person name="Bense V."/>
            <person name="Catcheside P."/>
            <person name="Chovatia M."/>
            <person name="Cooper J."/>
            <person name="Damon W."/>
            <person name="Desjardin D."/>
            <person name="Finy P."/>
            <person name="Geml J."/>
            <person name="Haridas S."/>
            <person name="Hughes K."/>
            <person name="Justo A."/>
            <person name="Karasinski D."/>
            <person name="Kautmanova I."/>
            <person name="Kiss B."/>
            <person name="Kocsube S."/>
            <person name="Kotiranta H."/>
            <person name="LaButti K.M."/>
            <person name="Lechner B.E."/>
            <person name="Liimatainen K."/>
            <person name="Lipzen A."/>
            <person name="Lukacs Z."/>
            <person name="Mihaltcheva S."/>
            <person name="Morgado L.N."/>
            <person name="Niskanen T."/>
            <person name="Noordeloos M.E."/>
            <person name="Ohm R.A."/>
            <person name="Ortiz-Santana B."/>
            <person name="Ovrebo C."/>
            <person name="Racz N."/>
            <person name="Riley R."/>
            <person name="Savchenko A."/>
            <person name="Shiryaev A."/>
            <person name="Soop K."/>
            <person name="Spirin V."/>
            <person name="Szebenyi C."/>
            <person name="Tomsovsky M."/>
            <person name="Tulloss R.E."/>
            <person name="Uehling J."/>
            <person name="Grigoriev I.V."/>
            <person name="Vagvolgyi C."/>
            <person name="Papp T."/>
            <person name="Martin F.M."/>
            <person name="Miettinen O."/>
            <person name="Hibbett D.S."/>
            <person name="Nagy L.G."/>
        </authorList>
    </citation>
    <scope>NUCLEOTIDE SEQUENCE [LARGE SCALE GENOMIC DNA]</scope>
    <source>
        <strain evidence="6 7">CBS 121175</strain>
    </source>
</reference>
<dbReference type="PANTHER" id="PTHR24198">
    <property type="entry name" value="ANKYRIN REPEAT AND PROTEIN KINASE DOMAIN-CONTAINING PROTEIN"/>
    <property type="match status" value="1"/>
</dbReference>
<dbReference type="Gene3D" id="3.40.50.300">
    <property type="entry name" value="P-loop containing nucleotide triphosphate hydrolases"/>
    <property type="match status" value="1"/>
</dbReference>
<dbReference type="PROSITE" id="PS50088">
    <property type="entry name" value="ANK_REPEAT"/>
    <property type="match status" value="2"/>
</dbReference>
<protein>
    <submittedName>
        <fullName evidence="6">Ankyrin</fullName>
    </submittedName>
</protein>
<dbReference type="SUPFAM" id="SSF48403">
    <property type="entry name" value="Ankyrin repeat"/>
    <property type="match status" value="2"/>
</dbReference>
<accession>A0A5C3KZA6</accession>
<dbReference type="PROSITE" id="PS50297">
    <property type="entry name" value="ANK_REP_REGION"/>
    <property type="match status" value="2"/>
</dbReference>
<dbReference type="STRING" id="230819.A0A5C3KZA6"/>
<dbReference type="Pfam" id="PF00023">
    <property type="entry name" value="Ank"/>
    <property type="match status" value="2"/>
</dbReference>
<dbReference type="SMART" id="SM00248">
    <property type="entry name" value="ANK"/>
    <property type="match status" value="20"/>
</dbReference>
<evidence type="ECO:0000256" key="2">
    <source>
        <dbReference type="ARBA" id="ARBA00023043"/>
    </source>
</evidence>
<proteinExistence type="predicted"/>
<name>A0A5C3KZA6_COPMA</name>
<gene>
    <name evidence="6" type="ORF">FA15DRAFT_616666</name>
</gene>